<organism evidence="1 2">
    <name type="scientific">Dentiscutata heterogama</name>
    <dbReference type="NCBI Taxonomy" id="1316150"/>
    <lineage>
        <taxon>Eukaryota</taxon>
        <taxon>Fungi</taxon>
        <taxon>Fungi incertae sedis</taxon>
        <taxon>Mucoromycota</taxon>
        <taxon>Glomeromycotina</taxon>
        <taxon>Glomeromycetes</taxon>
        <taxon>Diversisporales</taxon>
        <taxon>Gigasporaceae</taxon>
        <taxon>Dentiscutata</taxon>
    </lineage>
</organism>
<evidence type="ECO:0000313" key="2">
    <source>
        <dbReference type="Proteomes" id="UP000789702"/>
    </source>
</evidence>
<name>A0ACA9QMN1_9GLOM</name>
<gene>
    <name evidence="1" type="ORF">DHETER_LOCUS15146</name>
</gene>
<dbReference type="EMBL" id="CAJVPU010050402">
    <property type="protein sequence ID" value="CAG8759291.1"/>
    <property type="molecule type" value="Genomic_DNA"/>
</dbReference>
<keyword evidence="2" id="KW-1185">Reference proteome</keyword>
<evidence type="ECO:0000313" key="1">
    <source>
        <dbReference type="EMBL" id="CAG8759291.1"/>
    </source>
</evidence>
<feature type="non-terminal residue" evidence="1">
    <location>
        <position position="172"/>
    </location>
</feature>
<dbReference type="Proteomes" id="UP000789702">
    <property type="component" value="Unassembled WGS sequence"/>
</dbReference>
<comment type="caution">
    <text evidence="1">The sequence shown here is derived from an EMBL/GenBank/DDBJ whole genome shotgun (WGS) entry which is preliminary data.</text>
</comment>
<accession>A0ACA9QMN1</accession>
<sequence>NIKMSMSREYYNVISQPSTDVLVHLDTTRRKALASLDDSSIKQFHFRTCIISGVGFFTSAYDLFVVNLISNILGYAYYDSDYFSKDTVPTNLDTGIKTSAAIGNIVGQILFGWMADRYGRKKIYGIELSIMIAATAGTALAANSFSMSMFAGIIFWRIVLGIGVGGDYPLSA</sequence>
<feature type="non-terminal residue" evidence="1">
    <location>
        <position position="1"/>
    </location>
</feature>
<reference evidence="1" key="1">
    <citation type="submission" date="2021-06" db="EMBL/GenBank/DDBJ databases">
        <authorList>
            <person name="Kallberg Y."/>
            <person name="Tangrot J."/>
            <person name="Rosling A."/>
        </authorList>
    </citation>
    <scope>NUCLEOTIDE SEQUENCE</scope>
    <source>
        <strain evidence="1">IL203A</strain>
    </source>
</reference>
<proteinExistence type="predicted"/>
<protein>
    <submittedName>
        <fullName evidence="1">17077_t:CDS:1</fullName>
    </submittedName>
</protein>